<name>A0ABQ5SFZ2_9CHLO</name>
<feature type="region of interest" description="Disordered" evidence="6">
    <location>
        <begin position="134"/>
        <end position="162"/>
    </location>
</feature>
<dbReference type="PROSITE" id="PS01313">
    <property type="entry name" value="LIPB"/>
    <property type="match status" value="1"/>
</dbReference>
<dbReference type="PANTHER" id="PTHR10993">
    <property type="entry name" value="OCTANOYLTRANSFERASE"/>
    <property type="match status" value="1"/>
</dbReference>
<comment type="pathway">
    <text evidence="1">Protein modification; protein lipoylation via endogenous pathway; protein N(6)-(lipoyl)lysine from octanoyl-[acyl-carrier-protein]: step 1/2.</text>
</comment>
<dbReference type="NCBIfam" id="NF010925">
    <property type="entry name" value="PRK14345.1"/>
    <property type="match status" value="1"/>
</dbReference>
<dbReference type="Pfam" id="PF21948">
    <property type="entry name" value="LplA-B_cat"/>
    <property type="match status" value="1"/>
</dbReference>
<evidence type="ECO:0000256" key="3">
    <source>
        <dbReference type="ARBA" id="ARBA00012334"/>
    </source>
</evidence>
<keyword evidence="4" id="KW-0808">Transferase</keyword>
<sequence length="594" mass="63685">MALPSTTSKPARLLMDQNVAPSRPVRHFFERAQNGAASRQGCKTSLARPISWIPYSPTNAIGDASCNINRCSYSTTATGCARRGDLIPIRIQHISRRIDPWVYRITVRADVIACSASSRYRCLSAATCRKTWSRFPSSTESPEHTAVERSHGSVTLSPGRRAQSTGITEAVQTAAKVTFGLAATAGAEGSDPRVIVVYDLSQEVVDYEQAWAWQRALLDRAAAAAADEGTRGCRNAVLLLQHPPVYTLGAGSTTDHLRFIPDNSTIPLYRTERGGEVTYHGPGQLVMYPILDLQALKPDLHWYLRQLEEVVIQALDAVSGIRGERLEGLTGVWVDGAKVAAIGVRAKKWVAYHGLALNVVTDLSPFSRIVPCGIADRPVTSVKKVLAERQRALDPFAPAEDDGAFGTAMESRGGGSGGGGGGAISGYSEMMPLSQASQDDLRRMLARTGMTPTTLKSITSYGAEGGTAVPELDDPFAPLSPSLSLPSGDLGQDAQVDDAEAATMTPDDDDVDVDVEDDDGDGEVDVDVEDEDDDGDGRDGRGTEDVGDHVNIRSCWTESEHLLLREYGCALLVAFANVFDLELRSGDPGDLKAL</sequence>
<accession>A0ABQ5SFZ2</accession>
<evidence type="ECO:0000256" key="1">
    <source>
        <dbReference type="ARBA" id="ARBA00004821"/>
    </source>
</evidence>
<evidence type="ECO:0000256" key="4">
    <source>
        <dbReference type="ARBA" id="ARBA00022679"/>
    </source>
</evidence>
<dbReference type="EC" id="2.3.1.181" evidence="3"/>
<organism evidence="8 9">
    <name type="scientific">Volvox africanus</name>
    <dbReference type="NCBI Taxonomy" id="51714"/>
    <lineage>
        <taxon>Eukaryota</taxon>
        <taxon>Viridiplantae</taxon>
        <taxon>Chlorophyta</taxon>
        <taxon>core chlorophytes</taxon>
        <taxon>Chlorophyceae</taxon>
        <taxon>CS clade</taxon>
        <taxon>Chlamydomonadales</taxon>
        <taxon>Volvocaceae</taxon>
        <taxon>Volvox</taxon>
    </lineage>
</organism>
<dbReference type="PANTHER" id="PTHR10993:SF7">
    <property type="entry name" value="LIPOYLTRANSFERASE 2, MITOCHONDRIAL-RELATED"/>
    <property type="match status" value="1"/>
</dbReference>
<dbReference type="InterPro" id="IPR004143">
    <property type="entry name" value="BPL_LPL_catalytic"/>
</dbReference>
<evidence type="ECO:0000256" key="6">
    <source>
        <dbReference type="SAM" id="MobiDB-lite"/>
    </source>
</evidence>
<evidence type="ECO:0000313" key="8">
    <source>
        <dbReference type="EMBL" id="GLI68314.1"/>
    </source>
</evidence>
<proteinExistence type="inferred from homology"/>
<comment type="similarity">
    <text evidence="2">Belongs to the LipB family.</text>
</comment>
<dbReference type="Gene3D" id="3.30.930.10">
    <property type="entry name" value="Bira Bifunctional Protein, Domain 2"/>
    <property type="match status" value="1"/>
</dbReference>
<evidence type="ECO:0000259" key="7">
    <source>
        <dbReference type="PROSITE" id="PS51733"/>
    </source>
</evidence>
<gene>
    <name evidence="8" type="ORF">VaNZ11_012675</name>
</gene>
<feature type="compositionally biased region" description="Basic and acidic residues" evidence="6">
    <location>
        <begin position="537"/>
        <end position="547"/>
    </location>
</feature>
<evidence type="ECO:0000256" key="5">
    <source>
        <dbReference type="ARBA" id="ARBA00023315"/>
    </source>
</evidence>
<feature type="domain" description="BPL/LPL catalytic" evidence="7">
    <location>
        <begin position="231"/>
        <end position="417"/>
    </location>
</feature>
<evidence type="ECO:0000256" key="2">
    <source>
        <dbReference type="ARBA" id="ARBA00007907"/>
    </source>
</evidence>
<evidence type="ECO:0000313" key="9">
    <source>
        <dbReference type="Proteomes" id="UP001165090"/>
    </source>
</evidence>
<dbReference type="EMBL" id="BSDZ01000079">
    <property type="protein sequence ID" value="GLI68314.1"/>
    <property type="molecule type" value="Genomic_DNA"/>
</dbReference>
<dbReference type="InterPro" id="IPR045864">
    <property type="entry name" value="aa-tRNA-synth_II/BPL/LPL"/>
</dbReference>
<dbReference type="InterPro" id="IPR000544">
    <property type="entry name" value="Octanoyltransferase"/>
</dbReference>
<feature type="compositionally biased region" description="Polar residues" evidence="6">
    <location>
        <begin position="152"/>
        <end position="162"/>
    </location>
</feature>
<dbReference type="Proteomes" id="UP001165090">
    <property type="component" value="Unassembled WGS sequence"/>
</dbReference>
<feature type="compositionally biased region" description="Low complexity" evidence="6">
    <location>
        <begin position="475"/>
        <end position="493"/>
    </location>
</feature>
<dbReference type="HAMAP" id="MF_00013">
    <property type="entry name" value="LipB"/>
    <property type="match status" value="1"/>
</dbReference>
<dbReference type="SUPFAM" id="SSF55681">
    <property type="entry name" value="Class II aaRS and biotin synthetases"/>
    <property type="match status" value="1"/>
</dbReference>
<comment type="caution">
    <text evidence="8">The sequence shown here is derived from an EMBL/GenBank/DDBJ whole genome shotgun (WGS) entry which is preliminary data.</text>
</comment>
<reference evidence="8 9" key="1">
    <citation type="journal article" date="2023" name="IScience">
        <title>Expanded male sex-determining region conserved during the evolution of homothallism in the green alga Volvox.</title>
        <authorList>
            <person name="Yamamoto K."/>
            <person name="Matsuzaki R."/>
            <person name="Mahakham W."/>
            <person name="Heman W."/>
            <person name="Sekimoto H."/>
            <person name="Kawachi M."/>
            <person name="Minakuchi Y."/>
            <person name="Toyoda A."/>
            <person name="Nozaki H."/>
        </authorList>
    </citation>
    <scope>NUCLEOTIDE SEQUENCE [LARGE SCALE GENOMIC DNA]</scope>
    <source>
        <strain evidence="8 9">NIES-4468</strain>
    </source>
</reference>
<dbReference type="PROSITE" id="PS51733">
    <property type="entry name" value="BPL_LPL_CATALYTIC"/>
    <property type="match status" value="1"/>
</dbReference>
<dbReference type="CDD" id="cd16444">
    <property type="entry name" value="LipB"/>
    <property type="match status" value="1"/>
</dbReference>
<protein>
    <recommendedName>
        <fullName evidence="3">lipoyl(octanoyl) transferase</fullName>
        <ecNumber evidence="3">2.3.1.181</ecNumber>
    </recommendedName>
</protein>
<dbReference type="NCBIfam" id="TIGR00214">
    <property type="entry name" value="lipB"/>
    <property type="match status" value="1"/>
</dbReference>
<feature type="compositionally biased region" description="Acidic residues" evidence="6">
    <location>
        <begin position="495"/>
        <end position="536"/>
    </location>
</feature>
<feature type="compositionally biased region" description="Basic and acidic residues" evidence="6">
    <location>
        <begin position="141"/>
        <end position="151"/>
    </location>
</feature>
<keyword evidence="5" id="KW-0012">Acyltransferase</keyword>
<feature type="region of interest" description="Disordered" evidence="6">
    <location>
        <begin position="466"/>
        <end position="547"/>
    </location>
</feature>
<dbReference type="InterPro" id="IPR020605">
    <property type="entry name" value="Octanoyltransferase_CS"/>
</dbReference>
<keyword evidence="9" id="KW-1185">Reference proteome</keyword>